<sequence length="222" mass="24219">MQSLLSSWFVQGMIKATSDMWLKSWDERNGGNVSLCLTPEDVAPYRAEFNPQPRSETLSAPVPALAGSYFLVTGSGKFFRNVQFSPADSLTLLQLNEEGTGYRILWGLIAGGGGGGIAYLRAGHAPSVPRCAQAGYGRRRSGHHALPRHQPYRLELDTARFTRELWEGSTECLVVFPDGVGIIPWMFPGTDGIGAATSEKMHAHSLVLWPFHGIFAQRSLAG</sequence>
<evidence type="ECO:0000313" key="3">
    <source>
        <dbReference type="Proteomes" id="UP000001932"/>
    </source>
</evidence>
<proteinExistence type="predicted"/>
<keyword evidence="3" id="KW-1185">Reference proteome</keyword>
<gene>
    <name evidence="2" type="ordered locus">SG2025</name>
</gene>
<dbReference type="EMBL" id="AP008232">
    <property type="protein sequence ID" value="BAE75300.1"/>
    <property type="molecule type" value="Genomic_DNA"/>
</dbReference>
<dbReference type="GO" id="GO:0005829">
    <property type="term" value="C:cytosol"/>
    <property type="evidence" value="ECO:0007669"/>
    <property type="project" value="TreeGrafter"/>
</dbReference>
<dbReference type="GO" id="GO:0016832">
    <property type="term" value="F:aldehyde-lyase activity"/>
    <property type="evidence" value="ECO:0007669"/>
    <property type="project" value="TreeGrafter"/>
</dbReference>
<dbReference type="eggNOG" id="COG0235">
    <property type="taxonomic scope" value="Bacteria"/>
</dbReference>
<dbReference type="PANTHER" id="PTHR22789:SF16">
    <property type="entry name" value="RHAMNULOSE-1-PHOSPHATE ALDOLASE"/>
    <property type="match status" value="1"/>
</dbReference>
<dbReference type="GO" id="GO:0046872">
    <property type="term" value="F:metal ion binding"/>
    <property type="evidence" value="ECO:0007669"/>
    <property type="project" value="UniProtKB-KW"/>
</dbReference>
<evidence type="ECO:0000313" key="2">
    <source>
        <dbReference type="EMBL" id="BAE75300.1"/>
    </source>
</evidence>
<protein>
    <submittedName>
        <fullName evidence="2">Rhamnulose-1-phosphate aldolase</fullName>
    </submittedName>
</protein>
<organism evidence="2 3">
    <name type="scientific">Sodalis glossinidius (strain morsitans)</name>
    <dbReference type="NCBI Taxonomy" id="343509"/>
    <lineage>
        <taxon>Bacteria</taxon>
        <taxon>Pseudomonadati</taxon>
        <taxon>Pseudomonadota</taxon>
        <taxon>Gammaproteobacteria</taxon>
        <taxon>Enterobacterales</taxon>
        <taxon>Bruguierivoracaceae</taxon>
        <taxon>Sodalis</taxon>
    </lineage>
</organism>
<dbReference type="KEGG" id="sgl:SG2025"/>
<dbReference type="AlphaFoldDB" id="Q2NRC5"/>
<dbReference type="PANTHER" id="PTHR22789">
    <property type="entry name" value="FUCULOSE PHOSPHATE ALDOLASE"/>
    <property type="match status" value="1"/>
</dbReference>
<dbReference type="RefSeq" id="WP_011411755.1">
    <property type="nucleotide sequence ID" value="NC_007712.1"/>
</dbReference>
<dbReference type="STRING" id="343509.SG2025"/>
<dbReference type="NCBIfam" id="NF002963">
    <property type="entry name" value="PRK03634.1"/>
    <property type="match status" value="1"/>
</dbReference>
<dbReference type="Gene3D" id="3.40.225.10">
    <property type="entry name" value="Class II aldolase/adducin N-terminal domain"/>
    <property type="match status" value="2"/>
</dbReference>
<name>Q2NRC5_SODGM</name>
<dbReference type="InterPro" id="IPR036409">
    <property type="entry name" value="Aldolase_II/adducin_N_sf"/>
</dbReference>
<dbReference type="InterPro" id="IPR050197">
    <property type="entry name" value="Aldolase_class_II_sugar_metab"/>
</dbReference>
<dbReference type="GO" id="GO:0019323">
    <property type="term" value="P:pentose catabolic process"/>
    <property type="evidence" value="ECO:0007669"/>
    <property type="project" value="TreeGrafter"/>
</dbReference>
<reference evidence="2 3" key="1">
    <citation type="journal article" date="2006" name="Genome Res.">
        <title>Massive genome erosion and functional adaptations provide insights into the symbiotic lifestyle of Sodalis glossinidius in the tsetse host.</title>
        <authorList>
            <person name="Toh H."/>
            <person name="Weiss B.L."/>
            <person name="Perkin S.A.H."/>
            <person name="Yamashita A."/>
            <person name="Oshima K."/>
            <person name="Hattori M."/>
            <person name="Aksoy S."/>
        </authorList>
    </citation>
    <scope>NUCLEOTIDE SEQUENCE [LARGE SCALE GENOMIC DNA]</scope>
    <source>
        <strain evidence="3">morsitans</strain>
    </source>
</reference>
<keyword evidence="1" id="KW-0479">Metal-binding</keyword>
<evidence type="ECO:0000256" key="1">
    <source>
        <dbReference type="ARBA" id="ARBA00022723"/>
    </source>
</evidence>
<dbReference type="Proteomes" id="UP000001932">
    <property type="component" value="Chromosome"/>
</dbReference>
<dbReference type="SUPFAM" id="SSF53639">
    <property type="entry name" value="AraD/HMP-PK domain-like"/>
    <property type="match status" value="1"/>
</dbReference>
<accession>Q2NRC5</accession>
<dbReference type="HOGENOM" id="CLU_076831_1_0_6"/>